<evidence type="ECO:0000256" key="1">
    <source>
        <dbReference type="SAM" id="Phobius"/>
    </source>
</evidence>
<dbReference type="PATRIC" id="fig|447.4.peg.51"/>
<comment type="caution">
    <text evidence="3">The sequence shown here is derived from an EMBL/GenBank/DDBJ whole genome shotgun (WGS) entry which is preliminary data.</text>
</comment>
<evidence type="ECO:0000259" key="2">
    <source>
        <dbReference type="Pfam" id="PF18688"/>
    </source>
</evidence>
<dbReference type="InterPro" id="IPR040737">
    <property type="entry name" value="DUF5638"/>
</dbReference>
<keyword evidence="4" id="KW-1185">Reference proteome</keyword>
<sequence length="207" mass="23412">MPITLEVRLVNCRDKLLRLYTMHEHAPSLLQQLKDIDAYYNSSFNKSTYLPKTIVESYELFVDNLLKVKNGQLSADEALQKIQDILFERKLGIVFYNIAKVLEMAFWSLAITIFFLCATTVTVPNPILGFGLTIVSAALMIKSISNLFQCIDDLKSCTRLNEEDERERSLVLFFKPPVSPINEVSAAIAGQSSTTEYVSENMIAMLD</sequence>
<accession>A0A0W0S2T3</accession>
<evidence type="ECO:0000313" key="4">
    <source>
        <dbReference type="Proteomes" id="UP000054695"/>
    </source>
</evidence>
<dbReference type="Pfam" id="PF18688">
    <property type="entry name" value="DUF5638"/>
    <property type="match status" value="1"/>
</dbReference>
<dbReference type="EMBL" id="LNXU01000001">
    <property type="protein sequence ID" value="KTC77756.1"/>
    <property type="molecule type" value="Genomic_DNA"/>
</dbReference>
<proteinExistence type="predicted"/>
<evidence type="ECO:0000313" key="3">
    <source>
        <dbReference type="EMBL" id="KTC77756.1"/>
    </source>
</evidence>
<feature type="transmembrane region" description="Helical" evidence="1">
    <location>
        <begin position="127"/>
        <end position="145"/>
    </location>
</feature>
<gene>
    <name evidence="3" type="ORF">Lboz_0044</name>
</gene>
<feature type="transmembrane region" description="Helical" evidence="1">
    <location>
        <begin position="101"/>
        <end position="121"/>
    </location>
</feature>
<dbReference type="RefSeq" id="WP_058457753.1">
    <property type="nucleotide sequence ID" value="NZ_CAAAIY010000019.1"/>
</dbReference>
<dbReference type="STRING" id="447.Lboz_0044"/>
<dbReference type="Proteomes" id="UP000054695">
    <property type="component" value="Unassembled WGS sequence"/>
</dbReference>
<feature type="domain" description="DUF5638" evidence="2">
    <location>
        <begin position="4"/>
        <end position="101"/>
    </location>
</feature>
<reference evidence="3 4" key="1">
    <citation type="submission" date="2015-11" db="EMBL/GenBank/DDBJ databases">
        <title>Genomic analysis of 38 Legionella species identifies large and diverse effector repertoires.</title>
        <authorList>
            <person name="Burstein D."/>
            <person name="Amaro F."/>
            <person name="Zusman T."/>
            <person name="Lifshitz Z."/>
            <person name="Cohen O."/>
            <person name="Gilbert J.A."/>
            <person name="Pupko T."/>
            <person name="Shuman H.A."/>
            <person name="Segal G."/>
        </authorList>
    </citation>
    <scope>NUCLEOTIDE SEQUENCE [LARGE SCALE GENOMIC DNA]</scope>
    <source>
        <strain evidence="3 4">WIGA</strain>
    </source>
</reference>
<dbReference type="OrthoDB" id="5637654at2"/>
<keyword evidence="1" id="KW-1133">Transmembrane helix</keyword>
<keyword evidence="1" id="KW-0472">Membrane</keyword>
<dbReference type="AlphaFoldDB" id="A0A0W0S2T3"/>
<keyword evidence="1" id="KW-0812">Transmembrane</keyword>
<protein>
    <recommendedName>
        <fullName evidence="2">DUF5638 domain-containing protein</fullName>
    </recommendedName>
</protein>
<organism evidence="3 4">
    <name type="scientific">Legionella bozemanae</name>
    <name type="common">Fluoribacter bozemanae</name>
    <dbReference type="NCBI Taxonomy" id="447"/>
    <lineage>
        <taxon>Bacteria</taxon>
        <taxon>Pseudomonadati</taxon>
        <taxon>Pseudomonadota</taxon>
        <taxon>Gammaproteobacteria</taxon>
        <taxon>Legionellales</taxon>
        <taxon>Legionellaceae</taxon>
        <taxon>Legionella</taxon>
    </lineage>
</organism>
<name>A0A0W0S2T3_LEGBO</name>